<keyword evidence="2" id="KW-1185">Reference proteome</keyword>
<dbReference type="KEGG" id="nfa:NFA_27920"/>
<dbReference type="AlphaFoldDB" id="Q5YW02"/>
<evidence type="ECO:0000313" key="2">
    <source>
        <dbReference type="Proteomes" id="UP000006820"/>
    </source>
</evidence>
<dbReference type="GeneID" id="61133526"/>
<dbReference type="HOGENOM" id="CLU_2330924_0_0_11"/>
<dbReference type="OrthoDB" id="4569317at2"/>
<organism evidence="1 2">
    <name type="scientific">Nocardia farcinica (strain IFM 10152)</name>
    <dbReference type="NCBI Taxonomy" id="247156"/>
    <lineage>
        <taxon>Bacteria</taxon>
        <taxon>Bacillati</taxon>
        <taxon>Actinomycetota</taxon>
        <taxon>Actinomycetes</taxon>
        <taxon>Mycobacteriales</taxon>
        <taxon>Nocardiaceae</taxon>
        <taxon>Nocardia</taxon>
    </lineage>
</organism>
<dbReference type="Proteomes" id="UP000006820">
    <property type="component" value="Chromosome"/>
</dbReference>
<protein>
    <recommendedName>
        <fullName evidence="3">PE domain-containing protein</fullName>
    </recommendedName>
</protein>
<sequence>MNVDPVEMRELATTLRWRAGIVEGHQPLVKSTRDAARDGAEESQTFARIQETLEALDKIVRYHAEQMRVVATEIETAATAFETQDNANATSIEQAGPR</sequence>
<proteinExistence type="predicted"/>
<accession>Q5YW02</accession>
<evidence type="ECO:0008006" key="3">
    <source>
        <dbReference type="Google" id="ProtNLM"/>
    </source>
</evidence>
<dbReference type="RefSeq" id="WP_011209324.1">
    <property type="nucleotide sequence ID" value="NC_006361.1"/>
</dbReference>
<name>Q5YW02_NOCFA</name>
<dbReference type="EMBL" id="AP006618">
    <property type="protein sequence ID" value="BAD57639.1"/>
    <property type="molecule type" value="Genomic_DNA"/>
</dbReference>
<evidence type="ECO:0000313" key="1">
    <source>
        <dbReference type="EMBL" id="BAD57639.1"/>
    </source>
</evidence>
<dbReference type="eggNOG" id="ENOG5031FCP">
    <property type="taxonomic scope" value="Bacteria"/>
</dbReference>
<gene>
    <name evidence="1" type="ordered locus">NFA_27920</name>
</gene>
<dbReference type="STRING" id="247156.NFA_27920"/>
<reference evidence="1 2" key="1">
    <citation type="journal article" date="2004" name="Proc. Natl. Acad. Sci. U.S.A.">
        <title>The complete genomic sequence of Nocardia farcinica IFM 10152.</title>
        <authorList>
            <person name="Ishikawa J."/>
            <person name="Yamashita A."/>
            <person name="Mikami Y."/>
            <person name="Hoshino Y."/>
            <person name="Kurita H."/>
            <person name="Hotta K."/>
            <person name="Shiba T."/>
            <person name="Hattori M."/>
        </authorList>
    </citation>
    <scope>NUCLEOTIDE SEQUENCE [LARGE SCALE GENOMIC DNA]</scope>
    <source>
        <strain evidence="1 2">IFM 10152</strain>
    </source>
</reference>